<dbReference type="Proteomes" id="UP000518752">
    <property type="component" value="Unassembled WGS sequence"/>
</dbReference>
<dbReference type="InterPro" id="IPR013087">
    <property type="entry name" value="Znf_C2H2_type"/>
</dbReference>
<accession>A0A8H5GM85</accession>
<evidence type="ECO:0000256" key="2">
    <source>
        <dbReference type="SAM" id="MobiDB-lite"/>
    </source>
</evidence>
<dbReference type="PROSITE" id="PS50157">
    <property type="entry name" value="ZINC_FINGER_C2H2_2"/>
    <property type="match status" value="1"/>
</dbReference>
<dbReference type="InterPro" id="IPR041078">
    <property type="entry name" value="Plavaka"/>
</dbReference>
<evidence type="ECO:0000256" key="1">
    <source>
        <dbReference type="PROSITE-ProRule" id="PRU00042"/>
    </source>
</evidence>
<keyword evidence="5" id="KW-1185">Reference proteome</keyword>
<reference evidence="4 5" key="1">
    <citation type="journal article" date="2020" name="ISME J.">
        <title>Uncovering the hidden diversity of litter-decomposition mechanisms in mushroom-forming fungi.</title>
        <authorList>
            <person name="Floudas D."/>
            <person name="Bentzer J."/>
            <person name="Ahren D."/>
            <person name="Johansson T."/>
            <person name="Persson P."/>
            <person name="Tunlid A."/>
        </authorList>
    </citation>
    <scope>NUCLEOTIDE SEQUENCE [LARGE SCALE GENOMIC DNA]</scope>
    <source>
        <strain evidence="4 5">CBS 406.79</strain>
    </source>
</reference>
<dbReference type="OrthoDB" id="2418900at2759"/>
<evidence type="ECO:0000313" key="5">
    <source>
        <dbReference type="Proteomes" id="UP000518752"/>
    </source>
</evidence>
<gene>
    <name evidence="4" type="ORF">D9757_010674</name>
</gene>
<dbReference type="GO" id="GO:0008270">
    <property type="term" value="F:zinc ion binding"/>
    <property type="evidence" value="ECO:0007669"/>
    <property type="project" value="UniProtKB-KW"/>
</dbReference>
<feature type="region of interest" description="Disordered" evidence="2">
    <location>
        <begin position="891"/>
        <end position="928"/>
    </location>
</feature>
<dbReference type="Pfam" id="PF18759">
    <property type="entry name" value="Plavaka"/>
    <property type="match status" value="1"/>
</dbReference>
<keyword evidence="1" id="KW-0862">Zinc</keyword>
<comment type="caution">
    <text evidence="4">The sequence shown here is derived from an EMBL/GenBank/DDBJ whole genome shotgun (WGS) entry which is preliminary data.</text>
</comment>
<proteinExistence type="predicted"/>
<keyword evidence="1" id="KW-0863">Zinc-finger</keyword>
<dbReference type="EMBL" id="JAACJN010000142">
    <property type="protein sequence ID" value="KAF5367624.1"/>
    <property type="molecule type" value="Genomic_DNA"/>
</dbReference>
<name>A0A8H5GM85_9AGAR</name>
<organism evidence="4 5">
    <name type="scientific">Collybiopsis confluens</name>
    <dbReference type="NCBI Taxonomy" id="2823264"/>
    <lineage>
        <taxon>Eukaryota</taxon>
        <taxon>Fungi</taxon>
        <taxon>Dikarya</taxon>
        <taxon>Basidiomycota</taxon>
        <taxon>Agaricomycotina</taxon>
        <taxon>Agaricomycetes</taxon>
        <taxon>Agaricomycetidae</taxon>
        <taxon>Agaricales</taxon>
        <taxon>Marasmiineae</taxon>
        <taxon>Omphalotaceae</taxon>
        <taxon>Collybiopsis</taxon>
    </lineage>
</organism>
<feature type="compositionally biased region" description="Low complexity" evidence="2">
    <location>
        <begin position="164"/>
        <end position="179"/>
    </location>
</feature>
<feature type="region of interest" description="Disordered" evidence="2">
    <location>
        <begin position="161"/>
        <end position="232"/>
    </location>
</feature>
<feature type="domain" description="C2H2-type" evidence="3">
    <location>
        <begin position="3"/>
        <end position="32"/>
    </location>
</feature>
<evidence type="ECO:0000313" key="4">
    <source>
        <dbReference type="EMBL" id="KAF5367624.1"/>
    </source>
</evidence>
<evidence type="ECO:0000259" key="3">
    <source>
        <dbReference type="PROSITE" id="PS50157"/>
    </source>
</evidence>
<feature type="compositionally biased region" description="Low complexity" evidence="2">
    <location>
        <begin position="915"/>
        <end position="924"/>
    </location>
</feature>
<keyword evidence="1" id="KW-0479">Metal-binding</keyword>
<feature type="compositionally biased region" description="Polar residues" evidence="2">
    <location>
        <begin position="191"/>
        <end position="226"/>
    </location>
</feature>
<protein>
    <recommendedName>
        <fullName evidence="3">C2H2-type domain-containing protein</fullName>
    </recommendedName>
</protein>
<sequence>MDFPCPICSKTFAEPGDRTRHIKTKQDNNHREHYRKQMETQAARMTKTVNRITQVLPSAPSHADLQASDAYNMDVDEDSSESDVSALAMDVDNEDGNDCDSESDVDGSLVSLPFDTIDQDMADEDFQSDPELARTLEEASHYMDLESMECQFNFLPYPATTPGPLATPSESSTSSGLDSDFSEEEPEAGSGYNSDSDSLFSVEENQAQESVLSNLTEETKTNSGTSPRKLDRTLIEDEDEPRIWQWDSTAGKIVGTEQTVFQRWENIFSSEESSSNIAQDNISSSYYPFASRLDWEIAQWAVKEKISQKSFNRLLQIPQLQDKLGLSYTNCRSMLKCIDKIPDRCGDWYTKQLSFRDCPDEHFTVHHRNPVEAIKALWGDPALAQHLVYKPARLFCSKDQVDQNRMFSEMWTGGFWNAVQGAIPKGGTVCPVIIATDKTVLTRFSGNKSAYPVYLTIGNIPKALRRKPSARACILIAYLSVDKPDKTGLSKTDIKLQNYEIFHRSMAHVLEPLKLAGNPKNGGIHMTGGNGEIRIVYPLLSSYVADYPEQCLVTCTKYGTCPKCTRKADQLQIPGIGEPRKQKWTLEKINEAKEIAQNVKRNSKKRNYAHKYAMQEYDIAGGFEPFWAGFPLTDIHRCITPDVLHQCYQGVLKHLLAWVQEIVGENELDARLQILPPTYGVRHFKNGISSLSQVTGTERKHIARVLLASLVGKIEPRGIKACRSLLHFIHLAQYPSHDEETLGYMNQELKTWEENRSYFVAKGVRVHFNIPKFHSLNHYIDSIRWLGTTDNYNTEAFERYHIDLAKEGWEASNKRNHFPQMTQWLSRQEKILSYDFFRNWVGVSMEPDSDALEAESESNSANLVSVSALDEDFGKEESTIQLQIGYGIAKSAKHTKREKRLSDESGPSSHNKNLKSSTSTSTGTTEEKSCHKLQALNIQIAKYPHEPKKSLGRIIVSHEVPGFISQLKYFLNSCLPKVQQANKAQLLKASLPFNSLDVWHQFKFMPINLFDDDSDVSKEIVKAFPLGKKALAGKSLGRYDTVIVLNSDEAESTAVLGCRVARLKVIFQLPETVNRYGLKEAAPSSWPTTPLAYVTWFSRFKNRPESDLGMYRVEPSVDSSGLPQGSIIPLSEIRQSCMLVPSKSGNWDKTWTSDNILDKCQTFFTYEHLHHRAVSETDSRPKQSFTSISTTLYCVVLRTLLRPATPPEQSSRCSYLQPMGHPLMRLLSPTSVPFAPLLAACHQSGAEWSHIGWPAPSVCVNGEHPADSVSDTPHPSLSFRLRDQYPLVLRPLLPRSSTSSFASFDFLFRVLRLPLSRPSTSSFASFNLFPGHRNCSTLRSVDPSSLLLSTKSVPSGSFASSSPITKTSILRDAGYLKALVCIPRHRRSITSLDVHWHHLPSRLQCCLALIIRSSDLDGSDGSGSSGKLEVPPSSPPLELTTKCAALIILDAVEISGQRVVTKCRTVAF</sequence>